<gene>
    <name evidence="3" type="ORF">HU200_062976</name>
</gene>
<name>A0A835A6H7_9POAL</name>
<keyword evidence="1" id="KW-0732">Signal</keyword>
<dbReference type="EMBL" id="JACEFO010002671">
    <property type="protein sequence ID" value="KAF8652033.1"/>
    <property type="molecule type" value="Genomic_DNA"/>
</dbReference>
<organism evidence="3 4">
    <name type="scientific">Digitaria exilis</name>
    <dbReference type="NCBI Taxonomy" id="1010633"/>
    <lineage>
        <taxon>Eukaryota</taxon>
        <taxon>Viridiplantae</taxon>
        <taxon>Streptophyta</taxon>
        <taxon>Embryophyta</taxon>
        <taxon>Tracheophyta</taxon>
        <taxon>Spermatophyta</taxon>
        <taxon>Magnoliopsida</taxon>
        <taxon>Liliopsida</taxon>
        <taxon>Poales</taxon>
        <taxon>Poaceae</taxon>
        <taxon>PACMAD clade</taxon>
        <taxon>Panicoideae</taxon>
        <taxon>Panicodae</taxon>
        <taxon>Paniceae</taxon>
        <taxon>Anthephorinae</taxon>
        <taxon>Digitaria</taxon>
    </lineage>
</organism>
<evidence type="ECO:0000259" key="2">
    <source>
        <dbReference type="Pfam" id="PF14368"/>
    </source>
</evidence>
<proteinExistence type="predicted"/>
<dbReference type="InterPro" id="IPR036312">
    <property type="entry name" value="Bifun_inhib/LTP/seed_sf"/>
</dbReference>
<dbReference type="Pfam" id="PF14368">
    <property type="entry name" value="LTP_2"/>
    <property type="match status" value="1"/>
</dbReference>
<dbReference type="Proteomes" id="UP000636709">
    <property type="component" value="Unassembled WGS sequence"/>
</dbReference>
<protein>
    <recommendedName>
        <fullName evidence="2">Bifunctional inhibitor/plant lipid transfer protein/seed storage helical domain-containing protein</fullName>
    </recommendedName>
</protein>
<evidence type="ECO:0000313" key="4">
    <source>
        <dbReference type="Proteomes" id="UP000636709"/>
    </source>
</evidence>
<dbReference type="InterPro" id="IPR016140">
    <property type="entry name" value="Bifunc_inhib/LTP/seed_store"/>
</dbReference>
<sequence length="167" mass="18733">MMAIKVILRVQVFALLVFSMLAKHQARGEKDCYDQQNSVKYRCKKNLKFVGPYISPVPGDECCRTVAISDMVCICGILSEEEITQISSASLILIAKDCGHPLPVGTKCGSKCLILLLFSMKNPCIIGHVLLNFPFFCQFGLFDRRSYRQRVVHKSFPKQILQGSAIE</sequence>
<reference evidence="3" key="1">
    <citation type="submission" date="2020-07" db="EMBL/GenBank/DDBJ databases">
        <title>Genome sequence and genetic diversity analysis of an under-domesticated orphan crop, white fonio (Digitaria exilis).</title>
        <authorList>
            <person name="Bennetzen J.L."/>
            <person name="Chen S."/>
            <person name="Ma X."/>
            <person name="Wang X."/>
            <person name="Yssel A.E.J."/>
            <person name="Chaluvadi S.R."/>
            <person name="Johnson M."/>
            <person name="Gangashetty P."/>
            <person name="Hamidou F."/>
            <person name="Sanogo M.D."/>
            <person name="Zwaenepoel A."/>
            <person name="Wallace J."/>
            <person name="Van De Peer Y."/>
            <person name="Van Deynze A."/>
        </authorList>
    </citation>
    <scope>NUCLEOTIDE SEQUENCE</scope>
    <source>
        <tissue evidence="3">Leaves</tissue>
    </source>
</reference>
<evidence type="ECO:0000313" key="3">
    <source>
        <dbReference type="EMBL" id="KAF8652033.1"/>
    </source>
</evidence>
<accession>A0A835A6H7</accession>
<evidence type="ECO:0000256" key="1">
    <source>
        <dbReference type="SAM" id="SignalP"/>
    </source>
</evidence>
<feature type="signal peptide" evidence="1">
    <location>
        <begin position="1"/>
        <end position="28"/>
    </location>
</feature>
<feature type="domain" description="Bifunctional inhibitor/plant lipid transfer protein/seed storage helical" evidence="2">
    <location>
        <begin position="15"/>
        <end position="108"/>
    </location>
</feature>
<dbReference type="OrthoDB" id="654726at2759"/>
<dbReference type="AlphaFoldDB" id="A0A835A6H7"/>
<dbReference type="PANTHER" id="PTHR33286:SF44">
    <property type="entry name" value="5A2 PROTEIN"/>
    <property type="match status" value="1"/>
</dbReference>
<keyword evidence="4" id="KW-1185">Reference proteome</keyword>
<dbReference type="PANTHER" id="PTHR33286">
    <property type="entry name" value="BIFUNCTIONAL INHIBITOR/LIPID-TRANSFER PROTEIN/SEED STORAGE 2S ALBUMIN SUPERFAMILY PROTEIN"/>
    <property type="match status" value="1"/>
</dbReference>
<comment type="caution">
    <text evidence="3">The sequence shown here is derived from an EMBL/GenBank/DDBJ whole genome shotgun (WGS) entry which is preliminary data.</text>
</comment>
<dbReference type="Gene3D" id="1.10.110.10">
    <property type="entry name" value="Plant lipid-transfer and hydrophobic proteins"/>
    <property type="match status" value="1"/>
</dbReference>
<feature type="chain" id="PRO_5032531842" description="Bifunctional inhibitor/plant lipid transfer protein/seed storage helical domain-containing protein" evidence="1">
    <location>
        <begin position="29"/>
        <end position="167"/>
    </location>
</feature>